<feature type="transmembrane region" description="Helical" evidence="1">
    <location>
        <begin position="48"/>
        <end position="70"/>
    </location>
</feature>
<dbReference type="EMBL" id="CAJPEX010002127">
    <property type="protein sequence ID" value="CAG0920528.1"/>
    <property type="molecule type" value="Genomic_DNA"/>
</dbReference>
<evidence type="ECO:0000313" key="3">
    <source>
        <dbReference type="Proteomes" id="UP000678499"/>
    </source>
</evidence>
<name>A0A7R9BUN7_9CRUS</name>
<reference evidence="2" key="1">
    <citation type="submission" date="2020-11" db="EMBL/GenBank/DDBJ databases">
        <authorList>
            <person name="Tran Van P."/>
        </authorList>
    </citation>
    <scope>NUCLEOTIDE SEQUENCE</scope>
</reference>
<organism evidence="2">
    <name type="scientific">Notodromas monacha</name>
    <dbReference type="NCBI Taxonomy" id="399045"/>
    <lineage>
        <taxon>Eukaryota</taxon>
        <taxon>Metazoa</taxon>
        <taxon>Ecdysozoa</taxon>
        <taxon>Arthropoda</taxon>
        <taxon>Crustacea</taxon>
        <taxon>Oligostraca</taxon>
        <taxon>Ostracoda</taxon>
        <taxon>Podocopa</taxon>
        <taxon>Podocopida</taxon>
        <taxon>Cypridocopina</taxon>
        <taxon>Cypridoidea</taxon>
        <taxon>Cyprididae</taxon>
        <taxon>Notodromas</taxon>
    </lineage>
</organism>
<dbReference type="AlphaFoldDB" id="A0A7R9BUN7"/>
<keyword evidence="1" id="KW-0472">Membrane</keyword>
<proteinExistence type="predicted"/>
<dbReference type="Proteomes" id="UP000678499">
    <property type="component" value="Unassembled WGS sequence"/>
</dbReference>
<sequence>MSVVPEQRVDCRQTIALGANPAEFPYISAMSRRFLYFRRRGNRMFTPMQIIVTVTIFFCFLTFLAVHRIWHVERTLFHEDQVRAYFTSEPVKKIWVRFDAPSPPKISQLGNLLSHFRQFGADGIIVDIQSSLEDLSSVEQDFDRADVNNKASGGGQKIGIDGDQDGVSSELTDFFYAATEADFSVIPMTPDPKSSLFYLGDKITEPVNLTSSLGASHSLSDPCHTKCLKKLVRYFDQLFEFFTLHEITAPSKLLITEPCISFVTLCVQSCRRAPATVQNPVAPLLWNEYVKLFELISEVLWRRSRVEAILDGLYFESLVTPNDLSAFSRGKLAKIEFLLGFLDRYAGFYEDSTRDPSTKIAKAVRSSHPLLFAELDLPLTEDQWCKAEFVNANALADCATHFSEFGLDKLLARRELVWKLRETTVWKGFVVRVHGGPFGILPFSVPSALAGLAAVKSGMSRDGVRETIALEKVACNFLLENPQETIKHLERKGSHLPKKPRACHPFHGTQTIADFTQAIRLIKSHEVSCVRGTASRGVTHGLFFNARNSEAVCADLSLQTCRMEQAVSRDLKKWHERAVVENWAAFAFKVATIKCPLVFVD</sequence>
<accession>A0A7R9BUN7</accession>
<protein>
    <submittedName>
        <fullName evidence="2">Uncharacterized protein</fullName>
    </submittedName>
</protein>
<gene>
    <name evidence="2" type="ORF">NMOB1V02_LOCUS8036</name>
</gene>
<keyword evidence="3" id="KW-1185">Reference proteome</keyword>
<evidence type="ECO:0000256" key="1">
    <source>
        <dbReference type="SAM" id="Phobius"/>
    </source>
</evidence>
<evidence type="ECO:0000313" key="2">
    <source>
        <dbReference type="EMBL" id="CAD7280376.1"/>
    </source>
</evidence>
<dbReference type="EMBL" id="OA884164">
    <property type="protein sequence ID" value="CAD7280376.1"/>
    <property type="molecule type" value="Genomic_DNA"/>
</dbReference>
<keyword evidence="1" id="KW-0812">Transmembrane</keyword>
<keyword evidence="1" id="KW-1133">Transmembrane helix</keyword>